<dbReference type="Pfam" id="PF12680">
    <property type="entry name" value="SnoaL_2"/>
    <property type="match status" value="1"/>
</dbReference>
<gene>
    <name evidence="3" type="ORF">DFR51_2996</name>
    <name evidence="2" type="ORF">SmB9_33180</name>
</gene>
<evidence type="ECO:0000313" key="5">
    <source>
        <dbReference type="Proteomes" id="UP000276029"/>
    </source>
</evidence>
<protein>
    <submittedName>
        <fullName evidence="3">Ketosteroid isomerase-like protein</fullName>
    </submittedName>
</protein>
<dbReference type="InterPro" id="IPR037401">
    <property type="entry name" value="SnoaL-like"/>
</dbReference>
<dbReference type="SUPFAM" id="SSF54427">
    <property type="entry name" value="NTF2-like"/>
    <property type="match status" value="1"/>
</dbReference>
<evidence type="ECO:0000313" key="2">
    <source>
        <dbReference type="EMBL" id="BBE35660.1"/>
    </source>
</evidence>
<dbReference type="EMBL" id="RBWX01000010">
    <property type="protein sequence ID" value="RKS86294.1"/>
    <property type="molecule type" value="Genomic_DNA"/>
</dbReference>
<evidence type="ECO:0000313" key="3">
    <source>
        <dbReference type="EMBL" id="RKS86294.1"/>
    </source>
</evidence>
<keyword evidence="5" id="KW-1185">Reference proteome</keyword>
<dbReference type="InterPro" id="IPR032710">
    <property type="entry name" value="NTF2-like_dom_sf"/>
</dbReference>
<dbReference type="RefSeq" id="WP_121052593.1">
    <property type="nucleotide sequence ID" value="NZ_AP018711.1"/>
</dbReference>
<sequence>MAVFDANIAVAQKMYDIVRAGDFSKLDTIVTEDFEIVEADGLPFGGASRGRHALRELLERIIPILRPSDIKLKSITANENEVVGLLDLIFADGDGEFIMPVAEYFEIRDGHISRIVPYFFDTPGLTQFIARRG</sequence>
<evidence type="ECO:0000259" key="1">
    <source>
        <dbReference type="Pfam" id="PF12680"/>
    </source>
</evidence>
<dbReference type="AlphaFoldDB" id="A0AAD1D8H8"/>
<feature type="domain" description="SnoaL-like" evidence="1">
    <location>
        <begin position="12"/>
        <end position="114"/>
    </location>
</feature>
<evidence type="ECO:0000313" key="4">
    <source>
        <dbReference type="Proteomes" id="UP000275727"/>
    </source>
</evidence>
<dbReference type="Proteomes" id="UP000276029">
    <property type="component" value="Unassembled WGS sequence"/>
</dbReference>
<dbReference type="KEGG" id="smic:SmB9_33180"/>
<reference evidence="3 5" key="2">
    <citation type="submission" date="2018-10" db="EMBL/GenBank/DDBJ databases">
        <title>Genomic Encyclopedia of Type Strains, Phase IV (KMG-IV): sequencing the most valuable type-strain genomes for metagenomic binning, comparative biology and taxonomic classification.</title>
        <authorList>
            <person name="Goeker M."/>
        </authorList>
    </citation>
    <scope>NUCLEOTIDE SEQUENCE [LARGE SCALE GENOMIC DNA]</scope>
    <source>
        <strain evidence="3 5">DSM 19791</strain>
    </source>
</reference>
<dbReference type="Proteomes" id="UP000275727">
    <property type="component" value="Chromosome"/>
</dbReference>
<organism evidence="2 4">
    <name type="scientific">Sphingosinicella microcystinivorans</name>
    <dbReference type="NCBI Taxonomy" id="335406"/>
    <lineage>
        <taxon>Bacteria</taxon>
        <taxon>Pseudomonadati</taxon>
        <taxon>Pseudomonadota</taxon>
        <taxon>Alphaproteobacteria</taxon>
        <taxon>Sphingomonadales</taxon>
        <taxon>Sphingosinicellaceae</taxon>
        <taxon>Sphingosinicella</taxon>
    </lineage>
</organism>
<name>A0AAD1D8H8_SPHMI</name>
<proteinExistence type="predicted"/>
<dbReference type="EMBL" id="AP018711">
    <property type="protein sequence ID" value="BBE35660.1"/>
    <property type="molecule type" value="Genomic_DNA"/>
</dbReference>
<reference evidence="2 4" key="1">
    <citation type="submission" date="2018-06" db="EMBL/GenBank/DDBJ databases">
        <title>Complete Genome Sequence of the Microcystin-Degrading Bacterium Sphingosinicella microcystinivorans Strain B-9.</title>
        <authorList>
            <person name="Jin H."/>
            <person name="Nishizawa T."/>
            <person name="Guo Y."/>
            <person name="Nishizawa A."/>
            <person name="Park H."/>
            <person name="Kato H."/>
            <person name="Tsuji K."/>
            <person name="Harada K."/>
        </authorList>
    </citation>
    <scope>NUCLEOTIDE SEQUENCE [LARGE SCALE GENOMIC DNA]</scope>
    <source>
        <strain evidence="2 4">B9</strain>
    </source>
</reference>
<accession>A0AAD1D8H8</accession>
<dbReference type="Gene3D" id="3.10.450.50">
    <property type="match status" value="1"/>
</dbReference>